<dbReference type="InterPro" id="IPR010563">
    <property type="entry name" value="TraK_N"/>
</dbReference>
<organism evidence="3 4">
    <name type="scientific">Enterovibrio norvegicus</name>
    <dbReference type="NCBI Taxonomy" id="188144"/>
    <lineage>
        <taxon>Bacteria</taxon>
        <taxon>Pseudomonadati</taxon>
        <taxon>Pseudomonadota</taxon>
        <taxon>Gammaproteobacteria</taxon>
        <taxon>Vibrionales</taxon>
        <taxon>Vibrionaceae</taxon>
        <taxon>Enterovibrio</taxon>
    </lineage>
</organism>
<dbReference type="Pfam" id="PF23536">
    <property type="entry name" value="TraK_C"/>
    <property type="match status" value="1"/>
</dbReference>
<evidence type="ECO:0000259" key="1">
    <source>
        <dbReference type="Pfam" id="PF06586"/>
    </source>
</evidence>
<name>A0ABV4L536_9GAMM</name>
<dbReference type="EMBL" id="JBGONM010000044">
    <property type="protein sequence ID" value="MEZ8082815.1"/>
    <property type="molecule type" value="Genomic_DNA"/>
</dbReference>
<dbReference type="RefSeq" id="WP_371734983.1">
    <property type="nucleotide sequence ID" value="NZ_JBGONM010000044.1"/>
</dbReference>
<dbReference type="InterPro" id="IPR014126">
    <property type="entry name" value="TraK_Ftype"/>
</dbReference>
<gene>
    <name evidence="3" type="primary">traK</name>
    <name evidence="3" type="ORF">ACED35_16990</name>
</gene>
<feature type="domain" description="TraK C-terminal" evidence="2">
    <location>
        <begin position="120"/>
        <end position="227"/>
    </location>
</feature>
<accession>A0ABV4L536</accession>
<proteinExistence type="predicted"/>
<sequence length="232" mass="25559">MFSATNTYANTLSAKTYNFSQDDTIVLPLSSINPNRLVVIEDRIINVQCPQGFCLTTGNKRDQSGSVSLKINIALPFTAHVTTEKGRNFSLFINPKKTPAVVTRFVPTFGTRETQTVFDQDIEYPLALGAFTKQMIQWKLYKKSIPGFSVHPIDPATLPKDSSPLAVIPQTVFSGRPFSGLIYEVKNQSSDTVTLTEAQFYSYSSRSASLDAYTLKPGESTHLYIVTGGSPL</sequence>
<dbReference type="InterPro" id="IPR055397">
    <property type="entry name" value="TraK_C"/>
</dbReference>
<dbReference type="NCBIfam" id="TIGR02756">
    <property type="entry name" value="TraK_Ftype"/>
    <property type="match status" value="1"/>
</dbReference>
<comment type="caution">
    <text evidence="3">The sequence shown here is derived from an EMBL/GenBank/DDBJ whole genome shotgun (WGS) entry which is preliminary data.</text>
</comment>
<evidence type="ECO:0000313" key="4">
    <source>
        <dbReference type="Proteomes" id="UP001569154"/>
    </source>
</evidence>
<evidence type="ECO:0000259" key="2">
    <source>
        <dbReference type="Pfam" id="PF23536"/>
    </source>
</evidence>
<dbReference type="Pfam" id="PF06586">
    <property type="entry name" value="TraK_N"/>
    <property type="match status" value="1"/>
</dbReference>
<feature type="domain" description="TraK N-terminal" evidence="1">
    <location>
        <begin position="20"/>
        <end position="108"/>
    </location>
</feature>
<reference evidence="3 4" key="1">
    <citation type="submission" date="2024-06" db="EMBL/GenBank/DDBJ databases">
        <authorList>
            <person name="Steensen K."/>
            <person name="Seneca J."/>
            <person name="Bartlau N."/>
            <person name="Yu A.X."/>
            <person name="Polz M.F."/>
        </authorList>
    </citation>
    <scope>NUCLEOTIDE SEQUENCE [LARGE SCALE GENOMIC DNA]</scope>
    <source>
        <strain evidence="3 4">1F260</strain>
    </source>
</reference>
<dbReference type="Proteomes" id="UP001569154">
    <property type="component" value="Unassembled WGS sequence"/>
</dbReference>
<keyword evidence="4" id="KW-1185">Reference proteome</keyword>
<evidence type="ECO:0000313" key="3">
    <source>
        <dbReference type="EMBL" id="MEZ8082815.1"/>
    </source>
</evidence>
<protein>
    <submittedName>
        <fullName evidence="3">Type-F conjugative transfer system secretin TraK</fullName>
    </submittedName>
</protein>